<feature type="non-terminal residue" evidence="3">
    <location>
        <position position="268"/>
    </location>
</feature>
<reference evidence="3 4" key="1">
    <citation type="journal article" date="2024" name="BMC Biol.">
        <title>Comparative genomics of Ascetosporea gives new insight into the evolutionary basis for animal parasitism in Rhizaria.</title>
        <authorList>
            <person name="Hiltunen Thoren M."/>
            <person name="Onut-Brannstrom I."/>
            <person name="Alfjorden A."/>
            <person name="Peckova H."/>
            <person name="Swords F."/>
            <person name="Hooper C."/>
            <person name="Holzer A.S."/>
            <person name="Bass D."/>
            <person name="Burki F."/>
        </authorList>
    </citation>
    <scope>NUCLEOTIDE SEQUENCE [LARGE SCALE GENOMIC DNA]</scope>
    <source>
        <strain evidence="3">20-A016</strain>
    </source>
</reference>
<gene>
    <name evidence="3" type="ORF">MHBO_002967</name>
</gene>
<dbReference type="CDD" id="cd24008">
    <property type="entry name" value="ASKHA_NBD_GLK"/>
    <property type="match status" value="1"/>
</dbReference>
<evidence type="ECO:0008006" key="5">
    <source>
        <dbReference type="Google" id="ProtNLM"/>
    </source>
</evidence>
<evidence type="ECO:0000313" key="4">
    <source>
        <dbReference type="Proteomes" id="UP001439008"/>
    </source>
</evidence>
<sequence length="268" mass="29665">MPFYYIAGDIGGTNARLHLYLVPEKGDEELIAERYYKSQDFNSLTAIVFRFLSDERIEEIPNSACFSLAGPVKNGSVDLTNLGWIISEKEMENELGIKNVTFLNDFAANGYGIQLLEEDELFEISNNKVPEPNGPKIIIGAGTGLGEAFIFRKDSQSIVIPGEGGHTDFAPRTKVEFDLMLYIKKKLNLSRVGVERVISGPGIEMIYWFFVDNNPGLENKEVSDIIRSDSSPGKTITKFAIGKEDIICEKALKLFIGCYGAEAGNMAL</sequence>
<dbReference type="Proteomes" id="UP001439008">
    <property type="component" value="Unassembled WGS sequence"/>
</dbReference>
<evidence type="ECO:0000256" key="2">
    <source>
        <dbReference type="ARBA" id="ARBA00022777"/>
    </source>
</evidence>
<dbReference type="InterPro" id="IPR043129">
    <property type="entry name" value="ATPase_NBD"/>
</dbReference>
<evidence type="ECO:0000313" key="3">
    <source>
        <dbReference type="EMBL" id="MES1921436.1"/>
    </source>
</evidence>
<keyword evidence="4" id="KW-1185">Reference proteome</keyword>
<name>A0ABV2AP41_9EUKA</name>
<evidence type="ECO:0000256" key="1">
    <source>
        <dbReference type="ARBA" id="ARBA00022679"/>
    </source>
</evidence>
<protein>
    <recommendedName>
        <fullName evidence="5">Glucokinase</fullName>
    </recommendedName>
</protein>
<proteinExistence type="predicted"/>
<dbReference type="PANTHER" id="PTHR47363">
    <property type="entry name" value="GLUCOKINASE"/>
    <property type="match status" value="1"/>
</dbReference>
<dbReference type="Gene3D" id="3.30.420.40">
    <property type="match status" value="1"/>
</dbReference>
<dbReference type="EMBL" id="JBDODL010001346">
    <property type="protein sequence ID" value="MES1921436.1"/>
    <property type="molecule type" value="Genomic_DNA"/>
</dbReference>
<dbReference type="SUPFAM" id="SSF53067">
    <property type="entry name" value="Actin-like ATPase domain"/>
    <property type="match status" value="1"/>
</dbReference>
<dbReference type="Pfam" id="PF02685">
    <property type="entry name" value="Glucokinase"/>
    <property type="match status" value="1"/>
</dbReference>
<accession>A0ABV2AP41</accession>
<keyword evidence="2" id="KW-0418">Kinase</keyword>
<dbReference type="InterPro" id="IPR003836">
    <property type="entry name" value="Glucokinase"/>
</dbReference>
<organism evidence="3 4">
    <name type="scientific">Bonamia ostreae</name>
    <dbReference type="NCBI Taxonomy" id="126728"/>
    <lineage>
        <taxon>Eukaryota</taxon>
        <taxon>Sar</taxon>
        <taxon>Rhizaria</taxon>
        <taxon>Endomyxa</taxon>
        <taxon>Ascetosporea</taxon>
        <taxon>Haplosporida</taxon>
        <taxon>Bonamia</taxon>
    </lineage>
</organism>
<comment type="caution">
    <text evidence="3">The sequence shown here is derived from an EMBL/GenBank/DDBJ whole genome shotgun (WGS) entry which is preliminary data.</text>
</comment>
<dbReference type="Gene3D" id="3.40.367.20">
    <property type="match status" value="1"/>
</dbReference>
<keyword evidence="1" id="KW-0808">Transferase</keyword>
<dbReference type="PANTHER" id="PTHR47363:SF1">
    <property type="entry name" value="GLUCOKINASE"/>
    <property type="match status" value="1"/>
</dbReference>